<protein>
    <recommendedName>
        <fullName evidence="3">Reverse transcriptase</fullName>
    </recommendedName>
</protein>
<name>A0AAW0MMG1_9GOBI</name>
<organism evidence="1 2">
    <name type="scientific">Mugilogobius chulae</name>
    <name type="common">yellowstripe goby</name>
    <dbReference type="NCBI Taxonomy" id="88201"/>
    <lineage>
        <taxon>Eukaryota</taxon>
        <taxon>Metazoa</taxon>
        <taxon>Chordata</taxon>
        <taxon>Craniata</taxon>
        <taxon>Vertebrata</taxon>
        <taxon>Euteleostomi</taxon>
        <taxon>Actinopterygii</taxon>
        <taxon>Neopterygii</taxon>
        <taxon>Teleostei</taxon>
        <taxon>Neoteleostei</taxon>
        <taxon>Acanthomorphata</taxon>
        <taxon>Gobiaria</taxon>
        <taxon>Gobiiformes</taxon>
        <taxon>Gobioidei</taxon>
        <taxon>Gobiidae</taxon>
        <taxon>Gobionellinae</taxon>
        <taxon>Mugilogobius</taxon>
    </lineage>
</organism>
<keyword evidence="2" id="KW-1185">Reference proteome</keyword>
<sequence>MCQKNRDDTDLWSAAASGERMALAMATSSTDHGPVLSEFFDWCQSSFLHINVAKTKEMCIDFRKSSSVLSPALIGGQAVEVVQEYKYLGVMMDNKLTFESQVDAI</sequence>
<reference evidence="2" key="1">
    <citation type="submission" date="2024-04" db="EMBL/GenBank/DDBJ databases">
        <title>Salinicola lusitanus LLJ914,a marine bacterium isolated from the Okinawa Trough.</title>
        <authorList>
            <person name="Li J."/>
        </authorList>
    </citation>
    <scope>NUCLEOTIDE SEQUENCE [LARGE SCALE GENOMIC DNA]</scope>
</reference>
<accession>A0AAW0MMG1</accession>
<dbReference type="EMBL" id="JBBPFD010000664">
    <property type="protein sequence ID" value="KAK7877944.1"/>
    <property type="molecule type" value="Genomic_DNA"/>
</dbReference>
<dbReference type="AlphaFoldDB" id="A0AAW0MMG1"/>
<gene>
    <name evidence="1" type="ORF">WMY93_031420</name>
</gene>
<dbReference type="Proteomes" id="UP001460270">
    <property type="component" value="Unassembled WGS sequence"/>
</dbReference>
<comment type="caution">
    <text evidence="1">The sequence shown here is derived from an EMBL/GenBank/DDBJ whole genome shotgun (WGS) entry which is preliminary data.</text>
</comment>
<evidence type="ECO:0000313" key="1">
    <source>
        <dbReference type="EMBL" id="KAK7877944.1"/>
    </source>
</evidence>
<proteinExistence type="predicted"/>
<evidence type="ECO:0000313" key="2">
    <source>
        <dbReference type="Proteomes" id="UP001460270"/>
    </source>
</evidence>
<evidence type="ECO:0008006" key="3">
    <source>
        <dbReference type="Google" id="ProtNLM"/>
    </source>
</evidence>